<gene>
    <name evidence="3" type="ORF">ACFQQG_15550</name>
</gene>
<keyword evidence="4" id="KW-1185">Reference proteome</keyword>
<evidence type="ECO:0000256" key="1">
    <source>
        <dbReference type="ARBA" id="ARBA00008791"/>
    </source>
</evidence>
<dbReference type="InterPro" id="IPR014729">
    <property type="entry name" value="Rossmann-like_a/b/a_fold"/>
</dbReference>
<protein>
    <submittedName>
        <fullName evidence="3">Universal stress protein</fullName>
    </submittedName>
</protein>
<organism evidence="3 4">
    <name type="scientific">Halovenus salina</name>
    <dbReference type="NCBI Taxonomy" id="1510225"/>
    <lineage>
        <taxon>Archaea</taxon>
        <taxon>Methanobacteriati</taxon>
        <taxon>Methanobacteriota</taxon>
        <taxon>Stenosarchaea group</taxon>
        <taxon>Halobacteria</taxon>
        <taxon>Halobacteriales</taxon>
        <taxon>Haloarculaceae</taxon>
        <taxon>Halovenus</taxon>
    </lineage>
</organism>
<dbReference type="Gene3D" id="3.40.50.620">
    <property type="entry name" value="HUPs"/>
    <property type="match status" value="1"/>
</dbReference>
<comment type="caution">
    <text evidence="3">The sequence shown here is derived from an EMBL/GenBank/DDBJ whole genome shotgun (WGS) entry which is preliminary data.</text>
</comment>
<evidence type="ECO:0000313" key="4">
    <source>
        <dbReference type="Proteomes" id="UP001596445"/>
    </source>
</evidence>
<reference evidence="3 4" key="1">
    <citation type="journal article" date="2019" name="Int. J. Syst. Evol. Microbiol.">
        <title>The Global Catalogue of Microorganisms (GCM) 10K type strain sequencing project: providing services to taxonomists for standard genome sequencing and annotation.</title>
        <authorList>
            <consortium name="The Broad Institute Genomics Platform"/>
            <consortium name="The Broad Institute Genome Sequencing Center for Infectious Disease"/>
            <person name="Wu L."/>
            <person name="Ma J."/>
        </authorList>
    </citation>
    <scope>NUCLEOTIDE SEQUENCE [LARGE SCALE GENOMIC DNA]</scope>
    <source>
        <strain evidence="3 4">JCM 30072</strain>
    </source>
</reference>
<dbReference type="PANTHER" id="PTHR46268:SF6">
    <property type="entry name" value="UNIVERSAL STRESS PROTEIN UP12"/>
    <property type="match status" value="1"/>
</dbReference>
<evidence type="ECO:0000259" key="2">
    <source>
        <dbReference type="Pfam" id="PF00582"/>
    </source>
</evidence>
<dbReference type="PRINTS" id="PR01438">
    <property type="entry name" value="UNVRSLSTRESS"/>
</dbReference>
<dbReference type="GeneID" id="76631473"/>
<proteinExistence type="inferred from homology"/>
<accession>A0ABD5W2N1</accession>
<dbReference type="RefSeq" id="WP_267162094.1">
    <property type="nucleotide sequence ID" value="NZ_CP112972.1"/>
</dbReference>
<dbReference type="InterPro" id="IPR006015">
    <property type="entry name" value="Universal_stress_UspA"/>
</dbReference>
<sequence>MYRVLIPIDDNESRALAQANYVTSLPSADEEIEATLLFVFTDDSSGDVPRSVTRVRSVRRAREHLEDHGVDVTIHEDSMEAVDNILRHAEEEDVDSIVLGGRKRSPAGKALFGSVTQRVILNTDKPVVVTGGAPDED</sequence>
<comment type="similarity">
    <text evidence="1">Belongs to the universal stress protein A family.</text>
</comment>
<dbReference type="AlphaFoldDB" id="A0ABD5W2N1"/>
<dbReference type="CDD" id="cd00293">
    <property type="entry name" value="USP-like"/>
    <property type="match status" value="1"/>
</dbReference>
<dbReference type="PANTHER" id="PTHR46268">
    <property type="entry name" value="STRESS RESPONSE PROTEIN NHAX"/>
    <property type="match status" value="1"/>
</dbReference>
<evidence type="ECO:0000313" key="3">
    <source>
        <dbReference type="EMBL" id="MFC7059322.1"/>
    </source>
</evidence>
<name>A0ABD5W2N1_9EURY</name>
<dbReference type="Pfam" id="PF00582">
    <property type="entry name" value="Usp"/>
    <property type="match status" value="1"/>
</dbReference>
<dbReference type="SUPFAM" id="SSF52402">
    <property type="entry name" value="Adenine nucleotide alpha hydrolases-like"/>
    <property type="match status" value="1"/>
</dbReference>
<feature type="domain" description="UspA" evidence="2">
    <location>
        <begin position="3"/>
        <end position="130"/>
    </location>
</feature>
<dbReference type="EMBL" id="JBHSZI010000001">
    <property type="protein sequence ID" value="MFC7059322.1"/>
    <property type="molecule type" value="Genomic_DNA"/>
</dbReference>
<dbReference type="Proteomes" id="UP001596445">
    <property type="component" value="Unassembled WGS sequence"/>
</dbReference>
<dbReference type="InterPro" id="IPR006016">
    <property type="entry name" value="UspA"/>
</dbReference>